<evidence type="ECO:0000259" key="13">
    <source>
        <dbReference type="PROSITE" id="PS50263"/>
    </source>
</evidence>
<dbReference type="InterPro" id="IPR045254">
    <property type="entry name" value="Nit1/2_C-N_Hydrolase"/>
</dbReference>
<comment type="function">
    <text evidence="8">Cleaves A-5'-PPP-5'A to yield AMP and ADP.</text>
</comment>
<evidence type="ECO:0000256" key="8">
    <source>
        <dbReference type="ARBA" id="ARBA00057461"/>
    </source>
</evidence>
<dbReference type="InterPro" id="IPR036526">
    <property type="entry name" value="C-N_Hydrolase_sf"/>
</dbReference>
<dbReference type="GeneID" id="111243909"/>
<evidence type="ECO:0000256" key="4">
    <source>
        <dbReference type="ARBA" id="ARBA00022741"/>
    </source>
</evidence>
<evidence type="ECO:0000256" key="1">
    <source>
        <dbReference type="ARBA" id="ARBA00001936"/>
    </source>
</evidence>
<dbReference type="KEGG" id="vde:111243909"/>
<dbReference type="FunFam" id="3.30.428.10:FF:000011">
    <property type="entry name" value="Fragile histidine triad"/>
    <property type="match status" value="1"/>
</dbReference>
<keyword evidence="16" id="KW-1185">Reference proteome</keyword>
<dbReference type="FunFam" id="3.60.110.10:FF:000005">
    <property type="entry name" value="nitrilase homolog 1 isoform X1"/>
    <property type="match status" value="1"/>
</dbReference>
<dbReference type="Gene3D" id="3.30.428.10">
    <property type="entry name" value="HIT-like"/>
    <property type="match status" value="1"/>
</dbReference>
<dbReference type="InterPro" id="IPR003010">
    <property type="entry name" value="C-N_Hydrolase"/>
</dbReference>
<evidence type="ECO:0000256" key="10">
    <source>
        <dbReference type="ARBA" id="ARBA00069577"/>
    </source>
</evidence>
<sequence>MKGKAMGNEQSGRPSGPYYRLALMTEAILPRTDNYILNQIGQWAAQQTRTPIPRVIETTECIDTTNGNGSDDGIQTIGDNPPLEKPLYRHLGSFGLKTAGYATDVAMPSPKLMEGYDAKAPRTKRATPASSSRDRSRFASYHKPPHIPNVDGKSYLEFFRRDLPNIYRKQAVNFKRKTDRRENGVNTYKSSLTFMPISDLLSLGEKKSQSTQTELTPVAVSTDAIDKSEPIRQSPRKVLGDGLCLQLLKKELDQFEEDRFRETAANQRLVAKLAENRRNVQVMLKAVPRLALSSVVTYPFCRPLPYLTYFRAMSTTAENRLGRIAVCQVTSSCKKDENFNKFSELIVQAKNNGAKMVFFPECTDFVGENRDQAFELAEPLNGPLMKSYCKLAFDNNIWISLGSFHVRPERLAEEDLKKISNTHIVIDSEGKVAATYDKVHLFDVDIPTFRIKESQFTVRGGQITAPVETPIGRVGLAICYDMRFAELALSLAKSGAQILTYPSAFTVSTGYAHWEALLRARAIETQCYVVAAAQIGQHSPKRSSYGHSMVVDPWGGVIAQASDKTNQVIYADIDLGYLETVRQRMPVFCHRRPDLYGEPAPVYSNSGIDSQETYQFGQVQLCKSQLFHKTALSMAFVNKMPVLNGHVLVAPLRASAIRLADITPEEARDMFWLISEVQKAVEEEFKAEDSTISIQDGTLAGRSIDHLHVHILPRHIGDFKNDNDIYTELQDPVPKKRPRSQEEMAAEALKLRRYFQA</sequence>
<evidence type="ECO:0000313" key="15">
    <source>
        <dbReference type="EnsemblMetazoa" id="XP_022645975"/>
    </source>
</evidence>
<dbReference type="GO" id="GO:0000166">
    <property type="term" value="F:nucleotide binding"/>
    <property type="evidence" value="ECO:0007669"/>
    <property type="project" value="UniProtKB-KW"/>
</dbReference>
<protein>
    <recommendedName>
        <fullName evidence="10">Nitrilase and fragile histidine triad fusion protein NitFhit</fullName>
        <ecNumber evidence="3">3.6.1.29</ecNumber>
    </recommendedName>
</protein>
<organism evidence="15 16">
    <name type="scientific">Varroa destructor</name>
    <name type="common">Honeybee mite</name>
    <dbReference type="NCBI Taxonomy" id="109461"/>
    <lineage>
        <taxon>Eukaryota</taxon>
        <taxon>Metazoa</taxon>
        <taxon>Ecdysozoa</taxon>
        <taxon>Arthropoda</taxon>
        <taxon>Chelicerata</taxon>
        <taxon>Arachnida</taxon>
        <taxon>Acari</taxon>
        <taxon>Parasitiformes</taxon>
        <taxon>Mesostigmata</taxon>
        <taxon>Gamasina</taxon>
        <taxon>Dermanyssoidea</taxon>
        <taxon>Varroidae</taxon>
        <taxon>Varroa</taxon>
    </lineage>
</organism>
<dbReference type="GO" id="GO:0047710">
    <property type="term" value="F:bis(5'-adenosyl)-triphosphatase activity"/>
    <property type="evidence" value="ECO:0007669"/>
    <property type="project" value="UniProtKB-EC"/>
</dbReference>
<dbReference type="EC" id="3.6.1.29" evidence="3"/>
<dbReference type="InParanoid" id="A0A7M7J4F9"/>
<feature type="domain" description="CN hydrolase" evidence="13">
    <location>
        <begin position="322"/>
        <end position="575"/>
    </location>
</feature>
<dbReference type="EnsemblMetazoa" id="XM_022790240">
    <property type="protein sequence ID" value="XP_022645975"/>
    <property type="gene ID" value="LOC111243909"/>
</dbReference>
<dbReference type="CTD" id="38029"/>
<keyword evidence="5" id="KW-0378">Hydrolase</keyword>
<feature type="short sequence motif" description="Histidine triad motif" evidence="11">
    <location>
        <begin position="706"/>
        <end position="710"/>
    </location>
</feature>
<feature type="region of interest" description="Disordered" evidence="12">
    <location>
        <begin position="115"/>
        <end position="146"/>
    </location>
</feature>
<comment type="catalytic activity">
    <reaction evidence="7">
        <text>P(1),P(3)-bis(5'-adenosyl) triphosphate + H2O = AMP + ADP + 2 H(+)</text>
        <dbReference type="Rhea" id="RHEA:13893"/>
        <dbReference type="ChEBI" id="CHEBI:15377"/>
        <dbReference type="ChEBI" id="CHEBI:15378"/>
        <dbReference type="ChEBI" id="CHEBI:58529"/>
        <dbReference type="ChEBI" id="CHEBI:456215"/>
        <dbReference type="ChEBI" id="CHEBI:456216"/>
        <dbReference type="EC" id="3.6.1.29"/>
    </reaction>
</comment>
<evidence type="ECO:0000256" key="3">
    <source>
        <dbReference type="ARBA" id="ARBA00012377"/>
    </source>
</evidence>
<dbReference type="PANTHER" id="PTHR23088">
    <property type="entry name" value="NITRILASE-RELATED"/>
    <property type="match status" value="1"/>
</dbReference>
<dbReference type="SUPFAM" id="SSF54197">
    <property type="entry name" value="HIT-like"/>
    <property type="match status" value="1"/>
</dbReference>
<feature type="domain" description="HIT" evidence="14">
    <location>
        <begin position="613"/>
        <end position="721"/>
    </location>
</feature>
<dbReference type="PANTHER" id="PTHR23088:SF27">
    <property type="entry name" value="DEAMINATED GLUTATHIONE AMIDASE"/>
    <property type="match status" value="1"/>
</dbReference>
<dbReference type="Pfam" id="PF01230">
    <property type="entry name" value="HIT"/>
    <property type="match status" value="1"/>
</dbReference>
<dbReference type="FunCoup" id="A0A7M7J4F9">
    <property type="interactions" value="590"/>
</dbReference>
<dbReference type="GO" id="GO:0016811">
    <property type="term" value="F:hydrolase activity, acting on carbon-nitrogen (but not peptide) bonds, in linear amides"/>
    <property type="evidence" value="ECO:0007669"/>
    <property type="project" value="InterPro"/>
</dbReference>
<keyword evidence="6" id="KW-0511">Multifunctional enzyme</keyword>
<evidence type="ECO:0000259" key="14">
    <source>
        <dbReference type="PROSITE" id="PS51084"/>
    </source>
</evidence>
<evidence type="ECO:0000256" key="7">
    <source>
        <dbReference type="ARBA" id="ARBA00047780"/>
    </source>
</evidence>
<evidence type="ECO:0000256" key="12">
    <source>
        <dbReference type="SAM" id="MobiDB-lite"/>
    </source>
</evidence>
<dbReference type="CDD" id="cd07572">
    <property type="entry name" value="nit"/>
    <property type="match status" value="1"/>
</dbReference>
<name>A0A7M7J4F9_VARDE</name>
<dbReference type="AlphaFoldDB" id="A0A7M7J4F9"/>
<evidence type="ECO:0000256" key="5">
    <source>
        <dbReference type="ARBA" id="ARBA00022801"/>
    </source>
</evidence>
<dbReference type="Pfam" id="PF00795">
    <property type="entry name" value="CN_hydrolase"/>
    <property type="match status" value="1"/>
</dbReference>
<dbReference type="Gene3D" id="3.60.110.10">
    <property type="entry name" value="Carbon-nitrogen hydrolase"/>
    <property type="match status" value="1"/>
</dbReference>
<evidence type="ECO:0000256" key="6">
    <source>
        <dbReference type="ARBA" id="ARBA00023268"/>
    </source>
</evidence>
<comment type="cofactor">
    <cofactor evidence="1">
        <name>Mn(2+)</name>
        <dbReference type="ChEBI" id="CHEBI:29035"/>
    </cofactor>
</comment>
<dbReference type="InterPro" id="IPR036265">
    <property type="entry name" value="HIT-like_sf"/>
</dbReference>
<keyword evidence="4" id="KW-0547">Nucleotide-binding</keyword>
<dbReference type="OrthoDB" id="680339at2759"/>
<reference evidence="15" key="1">
    <citation type="submission" date="2021-01" db="UniProtKB">
        <authorList>
            <consortium name="EnsemblMetazoa"/>
        </authorList>
    </citation>
    <scope>IDENTIFICATION</scope>
</reference>
<evidence type="ECO:0000256" key="9">
    <source>
        <dbReference type="ARBA" id="ARBA00061127"/>
    </source>
</evidence>
<dbReference type="PROSITE" id="PS50263">
    <property type="entry name" value="CN_HYDROLASE"/>
    <property type="match status" value="1"/>
</dbReference>
<dbReference type="PROSITE" id="PS51084">
    <property type="entry name" value="HIT_2"/>
    <property type="match status" value="1"/>
</dbReference>
<dbReference type="SUPFAM" id="SSF56317">
    <property type="entry name" value="Carbon-nitrogen hydrolase"/>
    <property type="match status" value="1"/>
</dbReference>
<dbReference type="InterPro" id="IPR011146">
    <property type="entry name" value="HIT-like"/>
</dbReference>
<evidence type="ECO:0000256" key="11">
    <source>
        <dbReference type="PROSITE-ProRule" id="PRU00464"/>
    </source>
</evidence>
<comment type="subunit">
    <text evidence="2">Homotetramer.</text>
</comment>
<dbReference type="GO" id="GO:0006139">
    <property type="term" value="P:nucleobase-containing compound metabolic process"/>
    <property type="evidence" value="ECO:0007669"/>
    <property type="project" value="TreeGrafter"/>
</dbReference>
<accession>A0A7M7J4F9</accession>
<proteinExistence type="inferred from homology"/>
<dbReference type="Proteomes" id="UP000594260">
    <property type="component" value="Unplaced"/>
</dbReference>
<dbReference type="RefSeq" id="XP_022645975.1">
    <property type="nucleotide sequence ID" value="XM_022790240.1"/>
</dbReference>
<comment type="similarity">
    <text evidence="9">In the N-terminal section; belongs to the UPF0012 family.</text>
</comment>
<evidence type="ECO:0000313" key="16">
    <source>
        <dbReference type="Proteomes" id="UP000594260"/>
    </source>
</evidence>
<evidence type="ECO:0000256" key="2">
    <source>
        <dbReference type="ARBA" id="ARBA00011881"/>
    </source>
</evidence>